<protein>
    <submittedName>
        <fullName evidence="3">Uncharacterized protein</fullName>
    </submittedName>
</protein>
<feature type="compositionally biased region" description="Pro residues" evidence="1">
    <location>
        <begin position="94"/>
        <end position="106"/>
    </location>
</feature>
<dbReference type="STRING" id="394193.SAMN04489732_110257"/>
<feature type="region of interest" description="Disordered" evidence="1">
    <location>
        <begin position="94"/>
        <end position="124"/>
    </location>
</feature>
<feature type="compositionally biased region" description="Low complexity" evidence="1">
    <location>
        <begin position="262"/>
        <end position="274"/>
    </location>
</feature>
<keyword evidence="2" id="KW-1133">Transmembrane helix</keyword>
<keyword evidence="2" id="KW-0812">Transmembrane</keyword>
<evidence type="ECO:0000256" key="2">
    <source>
        <dbReference type="SAM" id="Phobius"/>
    </source>
</evidence>
<feature type="transmembrane region" description="Helical" evidence="2">
    <location>
        <begin position="55"/>
        <end position="88"/>
    </location>
</feature>
<dbReference type="EMBL" id="FOEF01000010">
    <property type="protein sequence ID" value="SEP46448.1"/>
    <property type="molecule type" value="Genomic_DNA"/>
</dbReference>
<evidence type="ECO:0000313" key="4">
    <source>
        <dbReference type="Proteomes" id="UP000198582"/>
    </source>
</evidence>
<dbReference type="AlphaFoldDB" id="A0A1H8Y4I0"/>
<feature type="compositionally biased region" description="Low complexity" evidence="1">
    <location>
        <begin position="296"/>
        <end position="310"/>
    </location>
</feature>
<keyword evidence="4" id="KW-1185">Reference proteome</keyword>
<dbReference type="Proteomes" id="UP000198582">
    <property type="component" value="Unassembled WGS sequence"/>
</dbReference>
<reference evidence="4" key="1">
    <citation type="submission" date="2016-10" db="EMBL/GenBank/DDBJ databases">
        <authorList>
            <person name="Varghese N."/>
            <person name="Submissions S."/>
        </authorList>
    </citation>
    <scope>NUCLEOTIDE SEQUENCE [LARGE SCALE GENOMIC DNA]</scope>
    <source>
        <strain evidence="4">DSM 44993</strain>
    </source>
</reference>
<accession>A0A1H8Y4I0</accession>
<evidence type="ECO:0000256" key="1">
    <source>
        <dbReference type="SAM" id="MobiDB-lite"/>
    </source>
</evidence>
<feature type="region of interest" description="Disordered" evidence="1">
    <location>
        <begin position="1"/>
        <end position="31"/>
    </location>
</feature>
<gene>
    <name evidence="3" type="ORF">SAMN04489732_110257</name>
</gene>
<organism evidence="3 4">
    <name type="scientific">Amycolatopsis saalfeldensis</name>
    <dbReference type="NCBI Taxonomy" id="394193"/>
    <lineage>
        <taxon>Bacteria</taxon>
        <taxon>Bacillati</taxon>
        <taxon>Actinomycetota</taxon>
        <taxon>Actinomycetes</taxon>
        <taxon>Pseudonocardiales</taxon>
        <taxon>Pseudonocardiaceae</taxon>
        <taxon>Amycolatopsis</taxon>
    </lineage>
</organism>
<proteinExistence type="predicted"/>
<evidence type="ECO:0000313" key="3">
    <source>
        <dbReference type="EMBL" id="SEP46448.1"/>
    </source>
</evidence>
<keyword evidence="2" id="KW-0472">Membrane</keyword>
<feature type="compositionally biased region" description="Basic residues" evidence="1">
    <location>
        <begin position="110"/>
        <end position="119"/>
    </location>
</feature>
<sequence>MSTDVGMRADKSPITRHRGNHTFHGGPFRPPEEGEFHDVPPSAGARVPGFARVAFAFVAVAALIACAAFAAVSFSFSFAAFAAVSAFAVVSPPAPAGPPTPRPPPGHGWSPRRLRHRPGRTVPRFLSRNGIHRTCQRTRSGTGRHTPNRPGLRSRRILRLAPGVLRRRRPAFRPPHQQPERLHPPARGIRVSFFREPHDTRRHHLPRRRLFDRGRFPHLSGWRHLRSAVPVRRPRHQNLGIAPRPGPPNRLAPGRVDSQPIAGPRGRSPSGPAPWTHLPPGASTGSPPSRGAAPVASIGAPGALASSAAGHEPAAHHCRS</sequence>
<feature type="region of interest" description="Disordered" evidence="1">
    <location>
        <begin position="233"/>
        <end position="320"/>
    </location>
</feature>
<name>A0A1H8Y4I0_9PSEU</name>